<proteinExistence type="predicted"/>
<dbReference type="OrthoDB" id="7356936at2"/>
<sequence>MARQDTIDDEDKVRLLRALAFQIHRKRPAEEALGELLEHESKGGRRRAYRAGVDALAADGFTAAMDALGLFNDDALVLLGVLADSGDHRLLSSALGKIADLMENKSP</sequence>
<name>A0A0C2UBL8_PARME</name>
<reference evidence="1 2" key="1">
    <citation type="submission" date="2015-01" db="EMBL/GenBank/DDBJ databases">
        <title>Genome Sequence of Magnetospirillum magnetotacticum Strain MS-1.</title>
        <authorList>
            <person name="Marinov G.K."/>
            <person name="Smalley M.D."/>
            <person name="DeSalvo G."/>
        </authorList>
    </citation>
    <scope>NUCLEOTIDE SEQUENCE [LARGE SCALE GENOMIC DNA]</scope>
    <source>
        <strain evidence="1 2">MS-1</strain>
    </source>
</reference>
<dbReference type="AlphaFoldDB" id="A0A0C2UBL8"/>
<accession>A0A0C2UBL8</accession>
<keyword evidence="2" id="KW-1185">Reference proteome</keyword>
<evidence type="ECO:0000313" key="2">
    <source>
        <dbReference type="Proteomes" id="UP000031971"/>
    </source>
</evidence>
<evidence type="ECO:0000313" key="1">
    <source>
        <dbReference type="EMBL" id="KIL98887.1"/>
    </source>
</evidence>
<comment type="caution">
    <text evidence="1">The sequence shown here is derived from an EMBL/GenBank/DDBJ whole genome shotgun (WGS) entry which is preliminary data.</text>
</comment>
<gene>
    <name evidence="1" type="ORF">CCC_02337</name>
</gene>
<dbReference type="RefSeq" id="WP_009867663.1">
    <property type="nucleotide sequence ID" value="NZ_JXSL01000027.1"/>
</dbReference>
<protein>
    <submittedName>
        <fullName evidence="1">Uncharacterized protein</fullName>
    </submittedName>
</protein>
<dbReference type="EMBL" id="JXSL01000027">
    <property type="protein sequence ID" value="KIL98887.1"/>
    <property type="molecule type" value="Genomic_DNA"/>
</dbReference>
<dbReference type="Proteomes" id="UP000031971">
    <property type="component" value="Unassembled WGS sequence"/>
</dbReference>
<organism evidence="1 2">
    <name type="scientific">Paramagnetospirillum magnetotacticum MS-1</name>
    <dbReference type="NCBI Taxonomy" id="272627"/>
    <lineage>
        <taxon>Bacteria</taxon>
        <taxon>Pseudomonadati</taxon>
        <taxon>Pseudomonadota</taxon>
        <taxon>Alphaproteobacteria</taxon>
        <taxon>Rhodospirillales</taxon>
        <taxon>Magnetospirillaceae</taxon>
        <taxon>Paramagnetospirillum</taxon>
    </lineage>
</organism>